<sequence length="251" mass="27768">MSHEFMNNKIDVFISSQSFQEEELRDKTAVVVDVLRASSTMITALHNRAKGVIPVADMGDASKISQNLDSPHYLLCGEKDGVKIEGYDLGNSPLDYDGEKVEDKTIILNTTNGTKAIKRAGLADRVLIGSFLNLRTLITDLEKVETDIVLVCAGWKGRLALEDLLCAGNIIYELTDGILPHNVQDGAKVAFGLYEKFGDDIEQAVKTSNYAVRLKDLVSEEDIAYCCQRNKMQVLPVMKEGIISDFYGKEK</sequence>
<evidence type="ECO:0000256" key="6">
    <source>
        <dbReference type="ARBA" id="ARBA00022842"/>
    </source>
</evidence>
<keyword evidence="10" id="KW-1185">Reference proteome</keyword>
<dbReference type="Gene3D" id="3.90.1560.10">
    <property type="entry name" value="ComB-like"/>
    <property type="match status" value="1"/>
</dbReference>
<reference evidence="9 10" key="1">
    <citation type="submission" date="2016-11" db="EMBL/GenBank/DDBJ databases">
        <authorList>
            <person name="Jaros S."/>
            <person name="Januszkiewicz K."/>
            <person name="Wedrychowicz H."/>
        </authorList>
    </citation>
    <scope>NUCLEOTIDE SEQUENCE [LARGE SCALE GENOMIC DNA]</scope>
    <source>
        <strain evidence="9 10">DSM 21986</strain>
    </source>
</reference>
<evidence type="ECO:0000256" key="1">
    <source>
        <dbReference type="ARBA" id="ARBA00001946"/>
    </source>
</evidence>
<protein>
    <recommendedName>
        <fullName evidence="4 8">Probable 2-phosphosulfolactate phosphatase</fullName>
        <ecNumber evidence="3 8">3.1.3.71</ecNumber>
    </recommendedName>
</protein>
<organism evidence="9 10">
    <name type="scientific">Fodinibius roseus</name>
    <dbReference type="NCBI Taxonomy" id="1194090"/>
    <lineage>
        <taxon>Bacteria</taxon>
        <taxon>Pseudomonadati</taxon>
        <taxon>Balneolota</taxon>
        <taxon>Balneolia</taxon>
        <taxon>Balneolales</taxon>
        <taxon>Balneolaceae</taxon>
        <taxon>Fodinibius</taxon>
    </lineage>
</organism>
<comment type="catalytic activity">
    <reaction evidence="7 8">
        <text>(2R)-O-phospho-3-sulfolactate + H2O = (2R)-3-sulfolactate + phosphate</text>
        <dbReference type="Rhea" id="RHEA:23416"/>
        <dbReference type="ChEBI" id="CHEBI:15377"/>
        <dbReference type="ChEBI" id="CHEBI:15597"/>
        <dbReference type="ChEBI" id="CHEBI:43474"/>
        <dbReference type="ChEBI" id="CHEBI:58738"/>
        <dbReference type="EC" id="3.1.3.71"/>
    </reaction>
</comment>
<dbReference type="STRING" id="1194090.SAMN05443144_10758"/>
<dbReference type="InterPro" id="IPR036702">
    <property type="entry name" value="ComB-like_sf"/>
</dbReference>
<comment type="similarity">
    <text evidence="2 8">Belongs to the ComB family.</text>
</comment>
<dbReference type="HAMAP" id="MF_00490">
    <property type="entry name" value="ComB"/>
    <property type="match status" value="1"/>
</dbReference>
<evidence type="ECO:0000256" key="5">
    <source>
        <dbReference type="ARBA" id="ARBA00022801"/>
    </source>
</evidence>
<evidence type="ECO:0000313" key="9">
    <source>
        <dbReference type="EMBL" id="SHF29275.1"/>
    </source>
</evidence>
<evidence type="ECO:0000256" key="4">
    <source>
        <dbReference type="ARBA" id="ARBA00021948"/>
    </source>
</evidence>
<dbReference type="SUPFAM" id="SSF142823">
    <property type="entry name" value="ComB-like"/>
    <property type="match status" value="1"/>
</dbReference>
<dbReference type="PANTHER" id="PTHR37311:SF1">
    <property type="entry name" value="2-PHOSPHOSULFOLACTATE PHOSPHATASE-RELATED"/>
    <property type="match status" value="1"/>
</dbReference>
<dbReference type="GO" id="GO:0050545">
    <property type="term" value="F:sulfopyruvate decarboxylase activity"/>
    <property type="evidence" value="ECO:0007669"/>
    <property type="project" value="TreeGrafter"/>
</dbReference>
<dbReference type="Pfam" id="PF04029">
    <property type="entry name" value="2-ph_phosp"/>
    <property type="match status" value="1"/>
</dbReference>
<dbReference type="AlphaFoldDB" id="A0A1M5AGK7"/>
<evidence type="ECO:0000256" key="3">
    <source>
        <dbReference type="ARBA" id="ARBA00012953"/>
    </source>
</evidence>
<dbReference type="RefSeq" id="WP_244545662.1">
    <property type="nucleotide sequence ID" value="NZ_FQUS01000007.1"/>
</dbReference>
<dbReference type="EC" id="3.1.3.71" evidence="3 8"/>
<dbReference type="FunFam" id="3.90.1560.10:FF:000001">
    <property type="entry name" value="Probable 2-phosphosulfolactate phosphatase"/>
    <property type="match status" value="1"/>
</dbReference>
<dbReference type="Proteomes" id="UP000184041">
    <property type="component" value="Unassembled WGS sequence"/>
</dbReference>
<dbReference type="InterPro" id="IPR005238">
    <property type="entry name" value="ComB-like"/>
</dbReference>
<evidence type="ECO:0000256" key="8">
    <source>
        <dbReference type="HAMAP-Rule" id="MF_00490"/>
    </source>
</evidence>
<comment type="cofactor">
    <cofactor evidence="1 8">
        <name>Mg(2+)</name>
        <dbReference type="ChEBI" id="CHEBI:18420"/>
    </cofactor>
</comment>
<dbReference type="GO" id="GO:0050532">
    <property type="term" value="F:2-phosphosulfolactate phosphatase activity"/>
    <property type="evidence" value="ECO:0007669"/>
    <property type="project" value="UniProtKB-UniRule"/>
</dbReference>
<dbReference type="PANTHER" id="PTHR37311">
    <property type="entry name" value="2-PHOSPHOSULFOLACTATE PHOSPHATASE-RELATED"/>
    <property type="match status" value="1"/>
</dbReference>
<keyword evidence="6 8" id="KW-0460">Magnesium</keyword>
<proteinExistence type="inferred from homology"/>
<gene>
    <name evidence="8" type="primary">comB</name>
    <name evidence="9" type="ORF">SAMN05443144_10758</name>
</gene>
<dbReference type="EMBL" id="FQUS01000007">
    <property type="protein sequence ID" value="SHF29275.1"/>
    <property type="molecule type" value="Genomic_DNA"/>
</dbReference>
<accession>A0A1M5AGK7</accession>
<evidence type="ECO:0000256" key="2">
    <source>
        <dbReference type="ARBA" id="ARBA00009997"/>
    </source>
</evidence>
<name>A0A1M5AGK7_9BACT</name>
<evidence type="ECO:0000256" key="7">
    <source>
        <dbReference type="ARBA" id="ARBA00033711"/>
    </source>
</evidence>
<keyword evidence="5 8" id="KW-0378">Hydrolase</keyword>
<evidence type="ECO:0000313" key="10">
    <source>
        <dbReference type="Proteomes" id="UP000184041"/>
    </source>
</evidence>
<dbReference type="GO" id="GO:0000287">
    <property type="term" value="F:magnesium ion binding"/>
    <property type="evidence" value="ECO:0007669"/>
    <property type="project" value="UniProtKB-UniRule"/>
</dbReference>